<dbReference type="GO" id="GO:0005975">
    <property type="term" value="P:carbohydrate metabolic process"/>
    <property type="evidence" value="ECO:0007669"/>
    <property type="project" value="InterPro"/>
</dbReference>
<keyword evidence="9" id="KW-1185">Reference proteome</keyword>
<evidence type="ECO:0000256" key="2">
    <source>
        <dbReference type="ARBA" id="ARBA00007658"/>
    </source>
</evidence>
<dbReference type="EMBL" id="CAHR02000081">
    <property type="protein sequence ID" value="CCG82347.1"/>
    <property type="molecule type" value="Genomic_DNA"/>
</dbReference>
<dbReference type="GO" id="GO:1904380">
    <property type="term" value="P:endoplasmic reticulum mannose trimming"/>
    <property type="evidence" value="ECO:0007669"/>
    <property type="project" value="InterPro"/>
</dbReference>
<evidence type="ECO:0000313" key="8">
    <source>
        <dbReference type="EMBL" id="CCG82347.1"/>
    </source>
</evidence>
<keyword evidence="7" id="KW-0378">Hydrolase</keyword>
<dbReference type="PANTHER" id="PTHR45679">
    <property type="entry name" value="ER DEGRADATION-ENHANCING ALPHA-MANNOSIDASE-LIKE PROTEIN 2"/>
    <property type="match status" value="1"/>
</dbReference>
<comment type="similarity">
    <text evidence="2 7">Belongs to the glycosyl hydrolase 47 family.</text>
</comment>
<dbReference type="InterPro" id="IPR036026">
    <property type="entry name" value="Seven-hairpin_glycosidases"/>
</dbReference>
<dbReference type="VEuPathDB" id="FungiDB:TAPDE_002292"/>
<dbReference type="eggNOG" id="KOG2429">
    <property type="taxonomic scope" value="Eukaryota"/>
</dbReference>
<evidence type="ECO:0000256" key="6">
    <source>
        <dbReference type="PIRSR" id="PIRSR601382-2"/>
    </source>
</evidence>
<protein>
    <recommendedName>
        <fullName evidence="7">alpha-1,2-Mannosidase</fullName>
        <ecNumber evidence="7">3.2.1.-</ecNumber>
    </recommendedName>
</protein>
<dbReference type="InterPro" id="IPR044674">
    <property type="entry name" value="EDEM1/2/3"/>
</dbReference>
<dbReference type="STRING" id="1097556.R4XA00"/>
<dbReference type="PANTHER" id="PTHR45679:SF5">
    <property type="entry name" value="ER DEGRADATION-ENHANCING ALPHA-MANNOSIDASE-LIKE PROTEIN 1"/>
    <property type="match status" value="1"/>
</dbReference>
<reference evidence="8 9" key="1">
    <citation type="journal article" date="2013" name="MBio">
        <title>Genome sequencing of the plant pathogen Taphrina deformans, the causal agent of peach leaf curl.</title>
        <authorList>
            <person name="Cisse O.H."/>
            <person name="Almeida J.M.G.C.F."/>
            <person name="Fonseca A."/>
            <person name="Kumar A.A."/>
            <person name="Salojaervi J."/>
            <person name="Overmyer K."/>
            <person name="Hauser P.M."/>
            <person name="Pagni M."/>
        </authorList>
    </citation>
    <scope>NUCLEOTIDE SEQUENCE [LARGE SCALE GENOMIC DNA]</scope>
    <source>
        <strain evidence="9">PYCC 5710 / ATCC 11124 / CBS 356.35 / IMI 108563 / JCM 9778 / NBRC 8474</strain>
    </source>
</reference>
<feature type="active site" description="Proton donor" evidence="5">
    <location>
        <position position="342"/>
    </location>
</feature>
<keyword evidence="3" id="KW-0256">Endoplasmic reticulum</keyword>
<dbReference type="SUPFAM" id="SSF48225">
    <property type="entry name" value="Seven-hairpin glycosidases"/>
    <property type="match status" value="1"/>
</dbReference>
<dbReference type="OrthoDB" id="8118055at2759"/>
<dbReference type="InterPro" id="IPR001382">
    <property type="entry name" value="Glyco_hydro_47"/>
</dbReference>
<keyword evidence="7" id="KW-0326">Glycosidase</keyword>
<dbReference type="InterPro" id="IPR012341">
    <property type="entry name" value="6hp_glycosidase-like_sf"/>
</dbReference>
<evidence type="ECO:0000256" key="7">
    <source>
        <dbReference type="RuleBase" id="RU361193"/>
    </source>
</evidence>
<evidence type="ECO:0000256" key="5">
    <source>
        <dbReference type="PIRSR" id="PIRSR601382-1"/>
    </source>
</evidence>
<evidence type="ECO:0000256" key="1">
    <source>
        <dbReference type="ARBA" id="ARBA00004240"/>
    </source>
</evidence>
<dbReference type="PRINTS" id="PR00747">
    <property type="entry name" value="GLYHDRLASE47"/>
</dbReference>
<dbReference type="GO" id="GO:0044322">
    <property type="term" value="C:endoplasmic reticulum quality control compartment"/>
    <property type="evidence" value="ECO:0007669"/>
    <property type="project" value="GOC"/>
</dbReference>
<dbReference type="AlphaFoldDB" id="R4XA00"/>
<dbReference type="Pfam" id="PF01532">
    <property type="entry name" value="Glyco_hydro_47"/>
    <property type="match status" value="1"/>
</dbReference>
<evidence type="ECO:0000256" key="4">
    <source>
        <dbReference type="ARBA" id="ARBA00023180"/>
    </source>
</evidence>
<evidence type="ECO:0000256" key="3">
    <source>
        <dbReference type="ARBA" id="ARBA00022824"/>
    </source>
</evidence>
<sequence>MTIHEREDLREQVRSLFYHGFNGYMDHAFPEDELQPLTCTGRGKDKSDATNLGINDVCGDYALTLIDSLDMLPLLGDQTAFELGVRNVIESVTFDVDSKVQIFEVTIRVMGGLLSAHQYASLPELNSTIDWYQGELLNLAKDLGNRLLPAFDSPTGIPFPRINLRHGMQTHTPPDTTETCAAGAGSLVLEFALLSELTGEPRFQAAAVKAFREVWNRRLDLDLVGNTLDADSGNWMSSYTGIGAGVDSFYEYALKSWVFLDEHYFYDVWNKSYTSIQRHIVDDDGFLYRNVHVRTGFQITNYIDSLSAFYSGLLVLAGKVEEAIKSHLIYQSLWTRYRGLPERFNYHSLQVEMPWYPLRPEFIESTYYLYRATKDPFYLAVGKQVVYDLLELRQKCGFAVVSNVVSRTFDNRMESFVLSETLKYLYLLFDESHPLNVLHSNWIFSTEGHPFFRPANRSSRYKMSTDFSVQESVFTESCEIPSGPGFYSAVMSRDDIDLSQFKVGLARLGSNLPDYFPPANVTGTCRPIRIRTDFEVLFGTVASSVLNASASIVQIGKELMIKSLLGFGANPMHRDDLLKEIG</sequence>
<dbReference type="GO" id="GO:0005509">
    <property type="term" value="F:calcium ion binding"/>
    <property type="evidence" value="ECO:0007669"/>
    <property type="project" value="InterPro"/>
</dbReference>
<accession>R4XA00</accession>
<comment type="subcellular location">
    <subcellularLocation>
        <location evidence="1">Endoplasmic reticulum</location>
    </subcellularLocation>
</comment>
<dbReference type="GO" id="GO:0036503">
    <property type="term" value="P:ERAD pathway"/>
    <property type="evidence" value="ECO:0007669"/>
    <property type="project" value="UniProtKB-ARBA"/>
</dbReference>
<feature type="active site" evidence="5">
    <location>
        <position position="247"/>
    </location>
</feature>
<keyword evidence="6" id="KW-0106">Calcium</keyword>
<organism evidence="8 9">
    <name type="scientific">Taphrina deformans (strain PYCC 5710 / ATCC 11124 / CBS 356.35 / IMI 108563 / JCM 9778 / NBRC 8474)</name>
    <name type="common">Peach leaf curl fungus</name>
    <name type="synonym">Lalaria deformans</name>
    <dbReference type="NCBI Taxonomy" id="1097556"/>
    <lineage>
        <taxon>Eukaryota</taxon>
        <taxon>Fungi</taxon>
        <taxon>Dikarya</taxon>
        <taxon>Ascomycota</taxon>
        <taxon>Taphrinomycotina</taxon>
        <taxon>Taphrinomycetes</taxon>
        <taxon>Taphrinales</taxon>
        <taxon>Taphrinaceae</taxon>
        <taxon>Taphrina</taxon>
    </lineage>
</organism>
<dbReference type="EC" id="3.2.1.-" evidence="7"/>
<feature type="active site" description="Proton donor" evidence="5">
    <location>
        <position position="104"/>
    </location>
</feature>
<evidence type="ECO:0000313" key="9">
    <source>
        <dbReference type="Proteomes" id="UP000013776"/>
    </source>
</evidence>
<dbReference type="Proteomes" id="UP000013776">
    <property type="component" value="Unassembled WGS sequence"/>
</dbReference>
<comment type="caution">
    <text evidence="8">The sequence shown here is derived from an EMBL/GenBank/DDBJ whole genome shotgun (WGS) entry which is preliminary data.</text>
</comment>
<comment type="cofactor">
    <cofactor evidence="6">
        <name>Ca(2+)</name>
        <dbReference type="ChEBI" id="CHEBI:29108"/>
    </cofactor>
</comment>
<keyword evidence="4" id="KW-0325">Glycoprotein</keyword>
<feature type="active site" evidence="5">
    <location>
        <position position="361"/>
    </location>
</feature>
<keyword evidence="6" id="KW-0479">Metal-binding</keyword>
<feature type="binding site" evidence="6">
    <location>
        <position position="446"/>
    </location>
    <ligand>
        <name>Ca(2+)</name>
        <dbReference type="ChEBI" id="CHEBI:29108"/>
    </ligand>
</feature>
<dbReference type="GO" id="GO:0016020">
    <property type="term" value="C:membrane"/>
    <property type="evidence" value="ECO:0007669"/>
    <property type="project" value="InterPro"/>
</dbReference>
<dbReference type="GO" id="GO:0004571">
    <property type="term" value="F:mannosyl-oligosaccharide 1,2-alpha-mannosidase activity"/>
    <property type="evidence" value="ECO:0007669"/>
    <property type="project" value="InterPro"/>
</dbReference>
<proteinExistence type="inferred from homology"/>
<gene>
    <name evidence="8" type="ORF">TAPDE_002292</name>
</gene>
<dbReference type="Gene3D" id="1.50.10.10">
    <property type="match status" value="1"/>
</dbReference>
<name>R4XA00_TAPDE</name>